<comment type="caution">
    <text evidence="1">The sequence shown here is derived from an EMBL/GenBank/DDBJ whole genome shotgun (WGS) entry which is preliminary data.</text>
</comment>
<reference evidence="1" key="1">
    <citation type="submission" date="2020-08" db="EMBL/GenBank/DDBJ databases">
        <title>Plant Genome Project.</title>
        <authorList>
            <person name="Zhang R.-G."/>
        </authorList>
    </citation>
    <scope>NUCLEOTIDE SEQUENCE</scope>
    <source>
        <strain evidence="1">WSP0</strain>
        <tissue evidence="1">Leaf</tissue>
    </source>
</reference>
<keyword evidence="2" id="KW-1185">Reference proteome</keyword>
<dbReference type="AlphaFoldDB" id="A0AAV6L6X2"/>
<gene>
    <name evidence="1" type="ORF">RHGRI_003992</name>
</gene>
<organism evidence="1 2">
    <name type="scientific">Rhododendron griersonianum</name>
    <dbReference type="NCBI Taxonomy" id="479676"/>
    <lineage>
        <taxon>Eukaryota</taxon>
        <taxon>Viridiplantae</taxon>
        <taxon>Streptophyta</taxon>
        <taxon>Embryophyta</taxon>
        <taxon>Tracheophyta</taxon>
        <taxon>Spermatophyta</taxon>
        <taxon>Magnoliopsida</taxon>
        <taxon>eudicotyledons</taxon>
        <taxon>Gunneridae</taxon>
        <taxon>Pentapetalae</taxon>
        <taxon>asterids</taxon>
        <taxon>Ericales</taxon>
        <taxon>Ericaceae</taxon>
        <taxon>Ericoideae</taxon>
        <taxon>Rhodoreae</taxon>
        <taxon>Rhododendron</taxon>
    </lineage>
</organism>
<evidence type="ECO:0000313" key="1">
    <source>
        <dbReference type="EMBL" id="KAG5560818.1"/>
    </source>
</evidence>
<proteinExistence type="predicted"/>
<sequence length="67" mass="7308">MLVIEINTINVEPLQAGLTGSPYIGWIAANLHLLSVRGDDPKFGSQLNFLSHPPLNGVTLPRRISLM</sequence>
<dbReference type="Proteomes" id="UP000823749">
    <property type="component" value="Chromosome 2"/>
</dbReference>
<evidence type="ECO:0000313" key="2">
    <source>
        <dbReference type="Proteomes" id="UP000823749"/>
    </source>
</evidence>
<accession>A0AAV6L6X2</accession>
<protein>
    <submittedName>
        <fullName evidence="1">Uncharacterized protein</fullName>
    </submittedName>
</protein>
<dbReference type="EMBL" id="JACTNZ010000002">
    <property type="protein sequence ID" value="KAG5560818.1"/>
    <property type="molecule type" value="Genomic_DNA"/>
</dbReference>
<name>A0AAV6L6X2_9ERIC</name>